<dbReference type="EMBL" id="CZQC01000065">
    <property type="protein sequence ID" value="CUS42353.1"/>
    <property type="molecule type" value="Genomic_DNA"/>
</dbReference>
<feature type="domain" description="DUF4178" evidence="1">
    <location>
        <begin position="31"/>
        <end position="181"/>
    </location>
</feature>
<proteinExistence type="predicted"/>
<dbReference type="AlphaFoldDB" id="A0A160TEF8"/>
<protein>
    <recommendedName>
        <fullName evidence="1">DUF4178 domain-containing protein</fullName>
    </recommendedName>
</protein>
<reference evidence="2" key="1">
    <citation type="submission" date="2015-10" db="EMBL/GenBank/DDBJ databases">
        <authorList>
            <person name="Gilbert D.G."/>
        </authorList>
    </citation>
    <scope>NUCLEOTIDE SEQUENCE</scope>
</reference>
<organism evidence="2">
    <name type="scientific">hydrothermal vent metagenome</name>
    <dbReference type="NCBI Taxonomy" id="652676"/>
    <lineage>
        <taxon>unclassified sequences</taxon>
        <taxon>metagenomes</taxon>
        <taxon>ecological metagenomes</taxon>
    </lineage>
</organism>
<gene>
    <name evidence="2" type="ORF">MGWOODY_Tha2477</name>
</gene>
<evidence type="ECO:0000259" key="1">
    <source>
        <dbReference type="Pfam" id="PF13785"/>
    </source>
</evidence>
<dbReference type="Pfam" id="PF13785">
    <property type="entry name" value="DUF4178"/>
    <property type="match status" value="1"/>
</dbReference>
<evidence type="ECO:0000313" key="2">
    <source>
        <dbReference type="EMBL" id="CUS42353.1"/>
    </source>
</evidence>
<sequence>MYNTQHQLELIRGIHPNAYAPQGTSITELSAGGYIEFGGAYYHLVTVSRYLDVKWNNFKKRKNDYWVYELQLVDLMTSEVRWIEWEYDDELEITETLARIALREISHKGQTITLSALAEIAENESGQVTYQGKTYDYVEDDAWAALYYKTEESEPAAVRMFEFTSADNQYLTIEAWDNEDDRPDREAFLSKPLSSSSIQVVQKKPYINKEQ</sequence>
<accession>A0A160TEF8</accession>
<name>A0A160TEF8_9ZZZZ</name>
<dbReference type="InterPro" id="IPR025235">
    <property type="entry name" value="DUF4178"/>
</dbReference>